<feature type="domain" description="Response regulatory" evidence="2">
    <location>
        <begin position="5"/>
        <end position="126"/>
    </location>
</feature>
<dbReference type="InterPro" id="IPR052893">
    <property type="entry name" value="TCS_response_regulator"/>
</dbReference>
<feature type="modified residue" description="4-aspartylphosphate" evidence="1">
    <location>
        <position position="59"/>
    </location>
</feature>
<dbReference type="SMART" id="SM00448">
    <property type="entry name" value="REC"/>
    <property type="match status" value="1"/>
</dbReference>
<dbReference type="SUPFAM" id="SSF52172">
    <property type="entry name" value="CheY-like"/>
    <property type="match status" value="1"/>
</dbReference>
<dbReference type="GO" id="GO:0000160">
    <property type="term" value="P:phosphorelay signal transduction system"/>
    <property type="evidence" value="ECO:0007669"/>
    <property type="project" value="InterPro"/>
</dbReference>
<evidence type="ECO:0000313" key="3">
    <source>
        <dbReference type="EMBL" id="RAJ87949.1"/>
    </source>
</evidence>
<comment type="caution">
    <text evidence="3">The sequence shown here is derived from an EMBL/GenBank/DDBJ whole genome shotgun (WGS) entry which is preliminary data.</text>
</comment>
<evidence type="ECO:0000256" key="1">
    <source>
        <dbReference type="PROSITE-ProRule" id="PRU00169"/>
    </source>
</evidence>
<accession>A0A327WCJ4</accession>
<organism evidence="3 4">
    <name type="scientific">Chitinophaga dinghuensis</name>
    <dbReference type="NCBI Taxonomy" id="1539050"/>
    <lineage>
        <taxon>Bacteria</taxon>
        <taxon>Pseudomonadati</taxon>
        <taxon>Bacteroidota</taxon>
        <taxon>Chitinophagia</taxon>
        <taxon>Chitinophagales</taxon>
        <taxon>Chitinophagaceae</taxon>
        <taxon>Chitinophaga</taxon>
    </lineage>
</organism>
<dbReference type="InterPro" id="IPR011006">
    <property type="entry name" value="CheY-like_superfamily"/>
</dbReference>
<evidence type="ECO:0000259" key="2">
    <source>
        <dbReference type="PROSITE" id="PS50110"/>
    </source>
</evidence>
<dbReference type="OrthoDB" id="7631574at2"/>
<name>A0A327WCJ4_9BACT</name>
<gene>
    <name evidence="3" type="ORF">CLV59_101714</name>
</gene>
<evidence type="ECO:0000313" key="4">
    <source>
        <dbReference type="Proteomes" id="UP000249819"/>
    </source>
</evidence>
<dbReference type="PANTHER" id="PTHR44520:SF2">
    <property type="entry name" value="RESPONSE REGULATOR RCP1"/>
    <property type="match status" value="1"/>
</dbReference>
<dbReference type="PANTHER" id="PTHR44520">
    <property type="entry name" value="RESPONSE REGULATOR RCP1-RELATED"/>
    <property type="match status" value="1"/>
</dbReference>
<dbReference type="Proteomes" id="UP000249819">
    <property type="component" value="Unassembled WGS sequence"/>
</dbReference>
<dbReference type="InterPro" id="IPR001789">
    <property type="entry name" value="Sig_transdc_resp-reg_receiver"/>
</dbReference>
<reference evidence="3 4" key="1">
    <citation type="submission" date="2018-06" db="EMBL/GenBank/DDBJ databases">
        <title>Genomic Encyclopedia of Archaeal and Bacterial Type Strains, Phase II (KMG-II): from individual species to whole genera.</title>
        <authorList>
            <person name="Goeker M."/>
        </authorList>
    </citation>
    <scope>NUCLEOTIDE SEQUENCE [LARGE SCALE GENOMIC DNA]</scope>
    <source>
        <strain evidence="3 4">DSM 29821</strain>
    </source>
</reference>
<dbReference type="Gene3D" id="3.40.50.2300">
    <property type="match status" value="1"/>
</dbReference>
<keyword evidence="4" id="KW-1185">Reference proteome</keyword>
<dbReference type="PROSITE" id="PS50110">
    <property type="entry name" value="RESPONSE_REGULATORY"/>
    <property type="match status" value="1"/>
</dbReference>
<dbReference type="Pfam" id="PF00072">
    <property type="entry name" value="Response_reg"/>
    <property type="match status" value="1"/>
</dbReference>
<sequence length="136" mass="15544">MIKRTILMIDDDADDRQLFCDALQEVSPESLALTFESGVEAISKLQNNSISIPDFIFLDINMPVMNGKECLTALKKIAHLKLTQIIMLSTSTLREDFNDAMDLGAQFFMTKPNSFTDLCDNLRNILENKWKHMLRN</sequence>
<proteinExistence type="predicted"/>
<dbReference type="RefSeq" id="WP_111590613.1">
    <property type="nucleotide sequence ID" value="NZ_QLMA01000001.1"/>
</dbReference>
<protein>
    <submittedName>
        <fullName evidence="3">Response regulator receiver domain-containing protein</fullName>
    </submittedName>
</protein>
<dbReference type="AlphaFoldDB" id="A0A327WCJ4"/>
<dbReference type="EMBL" id="QLMA01000001">
    <property type="protein sequence ID" value="RAJ87949.1"/>
    <property type="molecule type" value="Genomic_DNA"/>
</dbReference>
<keyword evidence="1" id="KW-0597">Phosphoprotein</keyword>